<proteinExistence type="predicted"/>
<protein>
    <recommendedName>
        <fullName evidence="9">Glycosyltransferase RgtA/B/C/D-like domain-containing protein</fullName>
    </recommendedName>
</protein>
<comment type="subcellular location">
    <subcellularLocation>
        <location evidence="1">Cell membrane</location>
        <topology evidence="1">Multi-pass membrane protein</topology>
    </subcellularLocation>
</comment>
<feature type="transmembrane region" description="Helical" evidence="8">
    <location>
        <begin position="321"/>
        <end position="340"/>
    </location>
</feature>
<dbReference type="SUPFAM" id="SSF50998">
    <property type="entry name" value="Quinoprotein alcohol dehydrogenase-like"/>
    <property type="match status" value="1"/>
</dbReference>
<keyword evidence="5 8" id="KW-0812">Transmembrane</keyword>
<organism evidence="10 11">
    <name type="scientific">Vulcanimicrobium alpinum</name>
    <dbReference type="NCBI Taxonomy" id="3016050"/>
    <lineage>
        <taxon>Bacteria</taxon>
        <taxon>Bacillati</taxon>
        <taxon>Vulcanimicrobiota</taxon>
        <taxon>Vulcanimicrobiia</taxon>
        <taxon>Vulcanimicrobiales</taxon>
        <taxon>Vulcanimicrobiaceae</taxon>
        <taxon>Vulcanimicrobium</taxon>
    </lineage>
</organism>
<keyword evidence="7 8" id="KW-0472">Membrane</keyword>
<keyword evidence="6 8" id="KW-1133">Transmembrane helix</keyword>
<dbReference type="InterPro" id="IPR050297">
    <property type="entry name" value="LipidA_mod_glycosyltrf_83"/>
</dbReference>
<dbReference type="EMBL" id="AP025523">
    <property type="protein sequence ID" value="BDE06668.1"/>
    <property type="molecule type" value="Genomic_DNA"/>
</dbReference>
<feature type="transmembrane region" description="Helical" evidence="8">
    <location>
        <begin position="408"/>
        <end position="426"/>
    </location>
</feature>
<evidence type="ECO:0000256" key="4">
    <source>
        <dbReference type="ARBA" id="ARBA00022679"/>
    </source>
</evidence>
<feature type="transmembrane region" description="Helical" evidence="8">
    <location>
        <begin position="78"/>
        <end position="95"/>
    </location>
</feature>
<keyword evidence="2" id="KW-1003">Cell membrane</keyword>
<dbReference type="AlphaFoldDB" id="A0AAN1XYH9"/>
<evidence type="ECO:0000256" key="2">
    <source>
        <dbReference type="ARBA" id="ARBA00022475"/>
    </source>
</evidence>
<evidence type="ECO:0000256" key="8">
    <source>
        <dbReference type="SAM" id="Phobius"/>
    </source>
</evidence>
<keyword evidence="11" id="KW-1185">Reference proteome</keyword>
<dbReference type="Proteomes" id="UP001317532">
    <property type="component" value="Chromosome"/>
</dbReference>
<dbReference type="GO" id="GO:0005886">
    <property type="term" value="C:plasma membrane"/>
    <property type="evidence" value="ECO:0007669"/>
    <property type="project" value="UniProtKB-SubCell"/>
</dbReference>
<name>A0AAN1XYH9_UNVUL</name>
<dbReference type="InterPro" id="IPR011047">
    <property type="entry name" value="Quinoprotein_ADH-like_sf"/>
</dbReference>
<dbReference type="PANTHER" id="PTHR33908:SF11">
    <property type="entry name" value="MEMBRANE PROTEIN"/>
    <property type="match status" value="1"/>
</dbReference>
<dbReference type="InterPro" id="IPR038731">
    <property type="entry name" value="RgtA/B/C-like"/>
</dbReference>
<dbReference type="KEGG" id="vab:WPS_19440"/>
<sequence>MRAEAAPHTTAMEHVRGSAAVLATLAGLVLAALAVRLIALAWLGSPLIDMDGANFARTAENLAHGYGYIGIRGTPNSVHVSIFPAIVAALVWIGISAERAGIIVSLVAGSLLVVPVYAIASRLAGTRAAMVAAGIVAINPIAVATSVTPLADSLAFTLAVTGLHAFLRSRENPRWALAAGAWFGLAYCTRSETIVYAFVALCAVMLAVRTQRGSALRRAAALAVAFAVFAVPYAVVISRATGHARIDTKSAVNYALAERIAQGMSYDEAADGLGPGLREDGAELGAGFYATHPGIGDPPLRARLALAVRGFRSQVARIGRALLSFNFGTPLFAAFALAGLVRGLRRPGVRGVYGIVGAIASLDLCGLLTLQHLWPRYVAPFVPLFAILAAEPLDALVARFSERTTPGIRRGAVVLGLIVVTAYLGLSAHRLSAETVDATLARRAAAWLDADAPGPKLIMAVGNEVAFYAHGDWMPLPYANSAETLAYVRGKRPTYLLLEGSRTAARPYLSAWLRDGVPDASAHFVKDFGSGADRLAIYAWNANAASAVAPPARIPEPPADDAVVRASRVLWSAPPGSLPTSATHDSVDVLTAHNDVGRLGWNDRERSLTTANVASRAFGKRLELPIDGQSYGQPLIVTGVDVPGLGRRTLLIAATERDSVYAFDADSGAKLWVHTFTGCCGAAPAPLQMLTDTPCESVKPVVGVSSVPVVDRRTGTLYVVAKTMTRRGKDVTFHSTLHALSLATGADRLRPAEIRGRASVSLRGVFAPDHAFRHSVRRLLPGGGTATFDPRAQYNRPGLLLANGLLYIGFGSHCDVQSSHGWVFAYRAADLAQVGSFATTRDWNDENLGSVWQAGFGITGDRSGDVYFLTGNGPFNADEGGRNFGNSLMKLTPDLGRVLDYFTPYTQRELQENDADFGGGGMIALPDGTGPHAHLGVVSSKVRAIFLIDRDRLGRYVPRGPDRVLQTIGDNHDDTHWCIGTCGGPAYYAGPAGEYVFNVWALDALRAYRLDRQRERPKLVEVAHSPNVFPGSGGSIPSVSSNGRLPGTGIVWSLTRPNIRDVATKPIELYAYDASDVSHVLYHGDVSLWPNKVGHPFLTPTIANGRVYVGGDHSISVFGLR</sequence>
<dbReference type="RefSeq" id="WP_317994316.1">
    <property type="nucleotide sequence ID" value="NZ_AP025523.1"/>
</dbReference>
<evidence type="ECO:0000256" key="1">
    <source>
        <dbReference type="ARBA" id="ARBA00004651"/>
    </source>
</evidence>
<dbReference type="PANTHER" id="PTHR33908">
    <property type="entry name" value="MANNOSYLTRANSFERASE YKCB-RELATED"/>
    <property type="match status" value="1"/>
</dbReference>
<dbReference type="Pfam" id="PF13231">
    <property type="entry name" value="PMT_2"/>
    <property type="match status" value="1"/>
</dbReference>
<accession>A0AAN1XYH9</accession>
<evidence type="ECO:0000256" key="6">
    <source>
        <dbReference type="ARBA" id="ARBA00022989"/>
    </source>
</evidence>
<dbReference type="InterPro" id="IPR015943">
    <property type="entry name" value="WD40/YVTN_repeat-like_dom_sf"/>
</dbReference>
<feature type="transmembrane region" description="Helical" evidence="8">
    <location>
        <begin position="179"/>
        <end position="208"/>
    </location>
</feature>
<feature type="transmembrane region" description="Helical" evidence="8">
    <location>
        <begin position="20"/>
        <end position="43"/>
    </location>
</feature>
<feature type="transmembrane region" description="Helical" evidence="8">
    <location>
        <begin position="102"/>
        <end position="120"/>
    </location>
</feature>
<evidence type="ECO:0000256" key="3">
    <source>
        <dbReference type="ARBA" id="ARBA00022676"/>
    </source>
</evidence>
<feature type="domain" description="Glycosyltransferase RgtA/B/C/D-like" evidence="9">
    <location>
        <begin position="86"/>
        <end position="231"/>
    </location>
</feature>
<evidence type="ECO:0000313" key="11">
    <source>
        <dbReference type="Proteomes" id="UP001317532"/>
    </source>
</evidence>
<dbReference type="GO" id="GO:0009103">
    <property type="term" value="P:lipopolysaccharide biosynthetic process"/>
    <property type="evidence" value="ECO:0007669"/>
    <property type="project" value="UniProtKB-ARBA"/>
</dbReference>
<dbReference type="GO" id="GO:0016763">
    <property type="term" value="F:pentosyltransferase activity"/>
    <property type="evidence" value="ECO:0007669"/>
    <property type="project" value="TreeGrafter"/>
</dbReference>
<reference evidence="10 11" key="1">
    <citation type="journal article" date="2022" name="ISME Commun">
        <title>Vulcanimicrobium alpinus gen. nov. sp. nov., the first cultivated representative of the candidate phylum 'Eremiobacterota', is a metabolically versatile aerobic anoxygenic phototroph.</title>
        <authorList>
            <person name="Yabe S."/>
            <person name="Muto K."/>
            <person name="Abe K."/>
            <person name="Yokota A."/>
            <person name="Staudigel H."/>
            <person name="Tebo B.M."/>
        </authorList>
    </citation>
    <scope>NUCLEOTIDE SEQUENCE [LARGE SCALE GENOMIC DNA]</scope>
    <source>
        <strain evidence="10 11">WC8-2</strain>
    </source>
</reference>
<keyword evidence="4" id="KW-0808">Transferase</keyword>
<feature type="transmembrane region" description="Helical" evidence="8">
    <location>
        <begin position="126"/>
        <end position="143"/>
    </location>
</feature>
<dbReference type="Gene3D" id="2.130.10.10">
    <property type="entry name" value="YVTN repeat-like/Quinoprotein amine dehydrogenase"/>
    <property type="match status" value="1"/>
</dbReference>
<evidence type="ECO:0000313" key="10">
    <source>
        <dbReference type="EMBL" id="BDE06668.1"/>
    </source>
</evidence>
<feature type="transmembrane region" description="Helical" evidence="8">
    <location>
        <begin position="377"/>
        <end position="396"/>
    </location>
</feature>
<evidence type="ECO:0000256" key="7">
    <source>
        <dbReference type="ARBA" id="ARBA00023136"/>
    </source>
</evidence>
<keyword evidence="3" id="KW-0328">Glycosyltransferase</keyword>
<evidence type="ECO:0000259" key="9">
    <source>
        <dbReference type="Pfam" id="PF13231"/>
    </source>
</evidence>
<gene>
    <name evidence="10" type="ORF">WPS_19440</name>
</gene>
<evidence type="ECO:0000256" key="5">
    <source>
        <dbReference type="ARBA" id="ARBA00022692"/>
    </source>
</evidence>
<feature type="transmembrane region" description="Helical" evidence="8">
    <location>
        <begin position="220"/>
        <end position="240"/>
    </location>
</feature>